<feature type="compositionally biased region" description="Polar residues" evidence="1">
    <location>
        <begin position="67"/>
        <end position="77"/>
    </location>
</feature>
<keyword evidence="3" id="KW-1185">Reference proteome</keyword>
<protein>
    <submittedName>
        <fullName evidence="2">Uncharacterized protein</fullName>
    </submittedName>
</protein>
<name>A0AAW0VVP8_CHEQU</name>
<feature type="region of interest" description="Disordered" evidence="1">
    <location>
        <begin position="48"/>
        <end position="77"/>
    </location>
</feature>
<gene>
    <name evidence="2" type="ORF">OTU49_012950</name>
</gene>
<evidence type="ECO:0000313" key="2">
    <source>
        <dbReference type="EMBL" id="KAK8721083.1"/>
    </source>
</evidence>
<sequence length="270" mass="29816">MSVSSASSATEVYNIGTVNNALNDLGMLSAITESRKEYLQECLKNSMEKENVDQAGPSTSRRESQKSSKSASCTTEKENTSIGGFQVLTMNSTFITSFRAGYELPRWGSIKEPSGKRVYKCTFTRRRRLRTHPYDDRVSNTGGPDEFASGSYRLRTTSLSSGTCHKTARGTYSNVVPSGSSTSHLLVRSRSMENLSASMGETLILTSKPRELETVFRGIQQLRMDDCTSRLDDCSSKLDDCSSKLDDCSSRLDDCTPRPDDCTSRLDDCT</sequence>
<reference evidence="2" key="2">
    <citation type="submission" date="2024-01" db="EMBL/GenBank/DDBJ databases">
        <authorList>
            <person name="He J."/>
            <person name="Wang M."/>
            <person name="Zheng J."/>
            <person name="Liu Z."/>
        </authorList>
    </citation>
    <scope>NUCLEOTIDE SEQUENCE</scope>
    <source>
        <strain evidence="2">ZL_2023a</strain>
        <tissue evidence="2">Muscle</tissue>
    </source>
</reference>
<comment type="caution">
    <text evidence="2">The sequence shown here is derived from an EMBL/GenBank/DDBJ whole genome shotgun (WGS) entry which is preliminary data.</text>
</comment>
<dbReference type="EMBL" id="JARKIK010000130">
    <property type="protein sequence ID" value="KAK8721083.1"/>
    <property type="molecule type" value="Genomic_DNA"/>
</dbReference>
<dbReference type="EMBL" id="JARKIK010000130">
    <property type="protein sequence ID" value="KAK8721090.1"/>
    <property type="molecule type" value="Genomic_DNA"/>
</dbReference>
<evidence type="ECO:0000313" key="3">
    <source>
        <dbReference type="Proteomes" id="UP001445076"/>
    </source>
</evidence>
<dbReference type="AlphaFoldDB" id="A0AAW0VVP8"/>
<proteinExistence type="predicted"/>
<organism evidence="2 3">
    <name type="scientific">Cherax quadricarinatus</name>
    <name type="common">Australian red claw crayfish</name>
    <dbReference type="NCBI Taxonomy" id="27406"/>
    <lineage>
        <taxon>Eukaryota</taxon>
        <taxon>Metazoa</taxon>
        <taxon>Ecdysozoa</taxon>
        <taxon>Arthropoda</taxon>
        <taxon>Crustacea</taxon>
        <taxon>Multicrustacea</taxon>
        <taxon>Malacostraca</taxon>
        <taxon>Eumalacostraca</taxon>
        <taxon>Eucarida</taxon>
        <taxon>Decapoda</taxon>
        <taxon>Pleocyemata</taxon>
        <taxon>Astacidea</taxon>
        <taxon>Parastacoidea</taxon>
        <taxon>Parastacidae</taxon>
        <taxon>Cherax</taxon>
    </lineage>
</organism>
<dbReference type="Proteomes" id="UP001445076">
    <property type="component" value="Unassembled WGS sequence"/>
</dbReference>
<dbReference type="EMBL" id="JARKIK010000130">
    <property type="protein sequence ID" value="KAK8721092.1"/>
    <property type="molecule type" value="Genomic_DNA"/>
</dbReference>
<accession>A0AAW0VVP8</accession>
<dbReference type="EMBL" id="JARKIK010000130">
    <property type="protein sequence ID" value="KAK8721088.1"/>
    <property type="molecule type" value="Genomic_DNA"/>
</dbReference>
<evidence type="ECO:0000256" key="1">
    <source>
        <dbReference type="SAM" id="MobiDB-lite"/>
    </source>
</evidence>
<reference evidence="2 3" key="1">
    <citation type="journal article" date="2024" name="BMC Genomics">
        <title>Genome assembly of redclaw crayfish (Cherax quadricarinatus) provides insights into its immune adaptation and hypoxia tolerance.</title>
        <authorList>
            <person name="Liu Z."/>
            <person name="Zheng J."/>
            <person name="Li H."/>
            <person name="Fang K."/>
            <person name="Wang S."/>
            <person name="He J."/>
            <person name="Zhou D."/>
            <person name="Weng S."/>
            <person name="Chi M."/>
            <person name="Gu Z."/>
            <person name="He J."/>
            <person name="Li F."/>
            <person name="Wang M."/>
        </authorList>
    </citation>
    <scope>NUCLEOTIDE SEQUENCE [LARGE SCALE GENOMIC DNA]</scope>
    <source>
        <strain evidence="2">ZL_2023a</strain>
    </source>
</reference>